<feature type="transmembrane region" description="Helical" evidence="2">
    <location>
        <begin position="148"/>
        <end position="171"/>
    </location>
</feature>
<sequence length="241" mass="26342">MVFTKTRKAVRRSLPLIRRLRRDHKAETASQSRQSVNMTEGQIADGPSAETEVPPTDEPSQAGRSTGCTDDETPDRSTAVIQDDVIECILEELEIQAAGTEADESRIDETVLPAENSQTANTTNQPQISTDVSLDSPGDIDVFFNPRLIFPVLAVGALTVLAVVISSVYLFSSLETRMHGPVIRLYNDHIHLGIHGLVGGSAKIGYISTGFFCLLFYGALLWFAVIIHREVVGRHAGERLL</sequence>
<evidence type="ECO:0000313" key="3">
    <source>
        <dbReference type="EMBL" id="KAJ8099248.1"/>
    </source>
</evidence>
<proteinExistence type="predicted"/>
<keyword evidence="2" id="KW-0472">Membrane</keyword>
<dbReference type="GeneID" id="80884533"/>
<evidence type="ECO:0000313" key="4">
    <source>
        <dbReference type="Proteomes" id="UP001217417"/>
    </source>
</evidence>
<name>A0AAD7VRJ0_9ASCO</name>
<accession>A0AAD7VRJ0</accession>
<dbReference type="Proteomes" id="UP001217417">
    <property type="component" value="Unassembled WGS sequence"/>
</dbReference>
<keyword evidence="2" id="KW-1133">Transmembrane helix</keyword>
<evidence type="ECO:0000256" key="1">
    <source>
        <dbReference type="SAM" id="MobiDB-lite"/>
    </source>
</evidence>
<keyword evidence="2" id="KW-0812">Transmembrane</keyword>
<dbReference type="EMBL" id="JARPMG010000007">
    <property type="protein sequence ID" value="KAJ8099248.1"/>
    <property type="molecule type" value="Genomic_DNA"/>
</dbReference>
<keyword evidence="4" id="KW-1185">Reference proteome</keyword>
<reference evidence="3" key="1">
    <citation type="submission" date="2023-03" db="EMBL/GenBank/DDBJ databases">
        <title>Near-Complete genome sequence of Lipomyces tetrasporous NRRL Y-64009, an oleaginous yeast capable of growing on lignocellulosic hydrolysates.</title>
        <authorList>
            <consortium name="Lawrence Berkeley National Laboratory"/>
            <person name="Jagtap S.S."/>
            <person name="Liu J.-J."/>
            <person name="Walukiewicz H.E."/>
            <person name="Pangilinan J."/>
            <person name="Lipzen A."/>
            <person name="Ahrendt S."/>
            <person name="Koriabine M."/>
            <person name="Cobaugh K."/>
            <person name="Salamov A."/>
            <person name="Yoshinaga Y."/>
            <person name="Ng V."/>
            <person name="Daum C."/>
            <person name="Grigoriev I.V."/>
            <person name="Slininger P.J."/>
            <person name="Dien B.S."/>
            <person name="Jin Y.-S."/>
            <person name="Rao C.V."/>
        </authorList>
    </citation>
    <scope>NUCLEOTIDE SEQUENCE</scope>
    <source>
        <strain evidence="3">NRRL Y-64009</strain>
    </source>
</reference>
<evidence type="ECO:0000256" key="2">
    <source>
        <dbReference type="SAM" id="Phobius"/>
    </source>
</evidence>
<feature type="compositionally biased region" description="Polar residues" evidence="1">
    <location>
        <begin position="28"/>
        <end position="40"/>
    </location>
</feature>
<organism evidence="3 4">
    <name type="scientific">Lipomyces tetrasporus</name>
    <dbReference type="NCBI Taxonomy" id="54092"/>
    <lineage>
        <taxon>Eukaryota</taxon>
        <taxon>Fungi</taxon>
        <taxon>Dikarya</taxon>
        <taxon>Ascomycota</taxon>
        <taxon>Saccharomycotina</taxon>
        <taxon>Lipomycetes</taxon>
        <taxon>Lipomycetales</taxon>
        <taxon>Lipomycetaceae</taxon>
        <taxon>Lipomyces</taxon>
    </lineage>
</organism>
<protein>
    <submittedName>
        <fullName evidence="3">Uncharacterized protein</fullName>
    </submittedName>
</protein>
<feature type="transmembrane region" description="Helical" evidence="2">
    <location>
        <begin position="204"/>
        <end position="227"/>
    </location>
</feature>
<dbReference type="RefSeq" id="XP_056042698.1">
    <property type="nucleotide sequence ID" value="XM_056189367.1"/>
</dbReference>
<gene>
    <name evidence="3" type="ORF">POJ06DRAFT_269312</name>
</gene>
<feature type="compositionally biased region" description="Polar residues" evidence="1">
    <location>
        <begin position="58"/>
        <end position="68"/>
    </location>
</feature>
<dbReference type="AlphaFoldDB" id="A0AAD7VRJ0"/>
<feature type="region of interest" description="Disordered" evidence="1">
    <location>
        <begin position="14"/>
        <end position="75"/>
    </location>
</feature>
<comment type="caution">
    <text evidence="3">The sequence shown here is derived from an EMBL/GenBank/DDBJ whole genome shotgun (WGS) entry which is preliminary data.</text>
</comment>